<gene>
    <name evidence="6" type="ORF">GCM10009668_23810</name>
</gene>
<keyword evidence="2" id="KW-0560">Oxidoreductase</keyword>
<proteinExistence type="inferred from homology"/>
<evidence type="ECO:0000313" key="7">
    <source>
        <dbReference type="Proteomes" id="UP001501581"/>
    </source>
</evidence>
<evidence type="ECO:0000256" key="5">
    <source>
        <dbReference type="ARBA" id="ARBA00023221"/>
    </source>
</evidence>
<dbReference type="InterPro" id="IPR002347">
    <property type="entry name" value="SDR_fam"/>
</dbReference>
<accession>A0ABN1TV52</accession>
<dbReference type="RefSeq" id="WP_343994654.1">
    <property type="nucleotide sequence ID" value="NZ_BAAALG010000009.1"/>
</dbReference>
<dbReference type="PANTHER" id="PTHR43180:SF28">
    <property type="entry name" value="NAD(P)-BINDING ROSSMANN-FOLD SUPERFAMILY PROTEIN"/>
    <property type="match status" value="1"/>
</dbReference>
<reference evidence="6 7" key="1">
    <citation type="journal article" date="2019" name="Int. J. Syst. Evol. Microbiol.">
        <title>The Global Catalogue of Microorganisms (GCM) 10K type strain sequencing project: providing services to taxonomists for standard genome sequencing and annotation.</title>
        <authorList>
            <consortium name="The Broad Institute Genomics Platform"/>
            <consortium name="The Broad Institute Genome Sequencing Center for Infectious Disease"/>
            <person name="Wu L."/>
            <person name="Ma J."/>
        </authorList>
    </citation>
    <scope>NUCLEOTIDE SEQUENCE [LARGE SCALE GENOMIC DNA]</scope>
    <source>
        <strain evidence="6 7">JCM 13008</strain>
    </source>
</reference>
<evidence type="ECO:0000256" key="1">
    <source>
        <dbReference type="ARBA" id="ARBA00006484"/>
    </source>
</evidence>
<organism evidence="6 7">
    <name type="scientific">Nocardioides dubius</name>
    <dbReference type="NCBI Taxonomy" id="317019"/>
    <lineage>
        <taxon>Bacteria</taxon>
        <taxon>Bacillati</taxon>
        <taxon>Actinomycetota</taxon>
        <taxon>Actinomycetes</taxon>
        <taxon>Propionibacteriales</taxon>
        <taxon>Nocardioidaceae</taxon>
        <taxon>Nocardioides</taxon>
    </lineage>
</organism>
<evidence type="ECO:0000313" key="6">
    <source>
        <dbReference type="EMBL" id="GAA1103983.1"/>
    </source>
</evidence>
<evidence type="ECO:0000256" key="3">
    <source>
        <dbReference type="ARBA" id="ARBA00023027"/>
    </source>
</evidence>
<dbReference type="Pfam" id="PF13561">
    <property type="entry name" value="adh_short_C2"/>
    <property type="match status" value="1"/>
</dbReference>
<keyword evidence="4" id="KW-0443">Lipid metabolism</keyword>
<evidence type="ECO:0000256" key="4">
    <source>
        <dbReference type="ARBA" id="ARBA00023098"/>
    </source>
</evidence>
<dbReference type="Gene3D" id="3.40.50.720">
    <property type="entry name" value="NAD(P)-binding Rossmann-like Domain"/>
    <property type="match status" value="1"/>
</dbReference>
<keyword evidence="3" id="KW-0520">NAD</keyword>
<evidence type="ECO:0000256" key="2">
    <source>
        <dbReference type="ARBA" id="ARBA00023002"/>
    </source>
</evidence>
<dbReference type="PANTHER" id="PTHR43180">
    <property type="entry name" value="3-OXOACYL-(ACYL-CARRIER-PROTEIN) REDUCTASE (AFU_ORTHOLOGUE AFUA_6G11210)"/>
    <property type="match status" value="1"/>
</dbReference>
<sequence length="258" mass="25495">MADVVTSTLVTGGAKGIGAAIARAVVAEGGRVVVADVDDHAGAALAVELGSAATYVHCDVTQESDVAAAVDAAAALGSLGAVFANAGVVGVTGRIEDHVLEDYRRTLDLLLTSVFLTVKHAVRVMRPVRRGAIVCTGSVASVRGGLGPHAYTAAKHGVKGLVESVAVDIGRDGLTINAVAPGGAVTSLAAGLMGDPDDLETPYARLAAASSSGLPTTAADVAQAALFLARAPRINGACLVVDGGDGVLGTAARGSHYP</sequence>
<dbReference type="PRINTS" id="PR00081">
    <property type="entry name" value="GDHRDH"/>
</dbReference>
<dbReference type="Proteomes" id="UP001501581">
    <property type="component" value="Unassembled WGS sequence"/>
</dbReference>
<comment type="caution">
    <text evidence="6">The sequence shown here is derived from an EMBL/GenBank/DDBJ whole genome shotgun (WGS) entry which is preliminary data.</text>
</comment>
<protein>
    <recommendedName>
        <fullName evidence="8">SDR family oxidoreductase</fullName>
    </recommendedName>
</protein>
<keyword evidence="5" id="KW-0753">Steroid metabolism</keyword>
<dbReference type="EMBL" id="BAAALG010000009">
    <property type="protein sequence ID" value="GAA1103983.1"/>
    <property type="molecule type" value="Genomic_DNA"/>
</dbReference>
<evidence type="ECO:0008006" key="8">
    <source>
        <dbReference type="Google" id="ProtNLM"/>
    </source>
</evidence>
<name>A0ABN1TV52_9ACTN</name>
<comment type="similarity">
    <text evidence="1">Belongs to the short-chain dehydrogenases/reductases (SDR) family.</text>
</comment>
<dbReference type="InterPro" id="IPR036291">
    <property type="entry name" value="NAD(P)-bd_dom_sf"/>
</dbReference>
<dbReference type="SUPFAM" id="SSF51735">
    <property type="entry name" value="NAD(P)-binding Rossmann-fold domains"/>
    <property type="match status" value="1"/>
</dbReference>
<keyword evidence="7" id="KW-1185">Reference proteome</keyword>